<dbReference type="GO" id="GO:0003723">
    <property type="term" value="F:RNA binding"/>
    <property type="evidence" value="ECO:0007669"/>
    <property type="project" value="UniProtKB-KW"/>
</dbReference>
<dbReference type="Pfam" id="PF22421">
    <property type="entry name" value="SYY_C-terminal"/>
    <property type="match status" value="1"/>
</dbReference>
<comment type="catalytic activity">
    <reaction evidence="7 8">
        <text>tRNA(Tyr) + L-tyrosine + ATP = L-tyrosyl-tRNA(Tyr) + AMP + diphosphate + H(+)</text>
        <dbReference type="Rhea" id="RHEA:10220"/>
        <dbReference type="Rhea" id="RHEA-COMP:9706"/>
        <dbReference type="Rhea" id="RHEA-COMP:9707"/>
        <dbReference type="ChEBI" id="CHEBI:15378"/>
        <dbReference type="ChEBI" id="CHEBI:30616"/>
        <dbReference type="ChEBI" id="CHEBI:33019"/>
        <dbReference type="ChEBI" id="CHEBI:58315"/>
        <dbReference type="ChEBI" id="CHEBI:78442"/>
        <dbReference type="ChEBI" id="CHEBI:78536"/>
        <dbReference type="ChEBI" id="CHEBI:456215"/>
        <dbReference type="EC" id="6.1.1.1"/>
    </reaction>
</comment>
<dbReference type="Gene3D" id="3.40.50.620">
    <property type="entry name" value="HUPs"/>
    <property type="match status" value="1"/>
</dbReference>
<name>A0AAJ1PRB4_9MOLU</name>
<feature type="short sequence motif" description="'KMSKS' region" evidence="8">
    <location>
        <begin position="221"/>
        <end position="225"/>
    </location>
</feature>
<dbReference type="InterPro" id="IPR036986">
    <property type="entry name" value="S4_RNA-bd_sf"/>
</dbReference>
<keyword evidence="1 8" id="KW-0436">Ligase</keyword>
<keyword evidence="5 8" id="KW-0648">Protein biosynthesis</keyword>
<evidence type="ECO:0000256" key="4">
    <source>
        <dbReference type="ARBA" id="ARBA00022884"/>
    </source>
</evidence>
<evidence type="ECO:0000256" key="3">
    <source>
        <dbReference type="ARBA" id="ARBA00022840"/>
    </source>
</evidence>
<evidence type="ECO:0000256" key="8">
    <source>
        <dbReference type="HAMAP-Rule" id="MF_02006"/>
    </source>
</evidence>
<dbReference type="SUPFAM" id="SSF52374">
    <property type="entry name" value="Nucleotidylyl transferase"/>
    <property type="match status" value="1"/>
</dbReference>
<dbReference type="InterPro" id="IPR024088">
    <property type="entry name" value="Tyr-tRNA-ligase_bac-type"/>
</dbReference>
<keyword evidence="6 8" id="KW-0030">Aminoacyl-tRNA synthetase</keyword>
<dbReference type="PANTHER" id="PTHR11766">
    <property type="entry name" value="TYROSYL-TRNA SYNTHETASE"/>
    <property type="match status" value="1"/>
</dbReference>
<dbReference type="SUPFAM" id="SSF55174">
    <property type="entry name" value="Alpha-L RNA-binding motif"/>
    <property type="match status" value="1"/>
</dbReference>
<evidence type="ECO:0000256" key="5">
    <source>
        <dbReference type="ARBA" id="ARBA00022917"/>
    </source>
</evidence>
<comment type="similarity">
    <text evidence="8">Belongs to the class-I aminoacyl-tRNA synthetase family. TyrS type 1 subfamily.</text>
</comment>
<dbReference type="Proteomes" id="UP001224428">
    <property type="component" value="Unassembled WGS sequence"/>
</dbReference>
<keyword evidence="12" id="KW-1185">Reference proteome</keyword>
<dbReference type="GO" id="GO:0005829">
    <property type="term" value="C:cytosol"/>
    <property type="evidence" value="ECO:0007669"/>
    <property type="project" value="TreeGrafter"/>
</dbReference>
<dbReference type="InterPro" id="IPR024107">
    <property type="entry name" value="Tyr-tRNA-ligase_bac_1"/>
</dbReference>
<keyword evidence="3 8" id="KW-0067">ATP-binding</keyword>
<protein>
    <recommendedName>
        <fullName evidence="8">Tyrosine--tRNA ligase</fullName>
        <ecNumber evidence="8">6.1.1.1</ecNumber>
    </recommendedName>
    <alternativeName>
        <fullName evidence="8">Tyrosyl-tRNA synthetase</fullName>
        <shortName evidence="8">TyrRS</shortName>
    </alternativeName>
</protein>
<dbReference type="HAMAP" id="MF_02006">
    <property type="entry name" value="Tyr_tRNA_synth_type1"/>
    <property type="match status" value="1"/>
</dbReference>
<feature type="binding site" evidence="8">
    <location>
        <position position="32"/>
    </location>
    <ligand>
        <name>L-tyrosine</name>
        <dbReference type="ChEBI" id="CHEBI:58315"/>
    </ligand>
</feature>
<dbReference type="Gene3D" id="3.10.290.10">
    <property type="entry name" value="RNA-binding S4 domain"/>
    <property type="match status" value="1"/>
</dbReference>
<reference evidence="11" key="1">
    <citation type="submission" date="2023-05" db="EMBL/GenBank/DDBJ databases">
        <title>Mycoplasma phocimorsus sp. nov., isolated from Scandinavian patients with seal finger or septic arthritis after contact with seals.</title>
        <authorList>
            <person name="Skafte-Holm A."/>
            <person name="Pedersen T.R."/>
            <person name="Froelund M."/>
            <person name="Stegger M."/>
            <person name="Qvortrup K."/>
            <person name="Michaels D.L."/>
            <person name="Brown D.R."/>
            <person name="Jensen J.S."/>
        </authorList>
    </citation>
    <scope>NUCLEOTIDE SEQUENCE</scope>
    <source>
        <strain evidence="11">M5725</strain>
    </source>
</reference>
<keyword evidence="4 9" id="KW-0694">RNA-binding</keyword>
<dbReference type="PROSITE" id="PS50889">
    <property type="entry name" value="S4"/>
    <property type="match status" value="1"/>
</dbReference>
<comment type="subunit">
    <text evidence="8">Homodimer.</text>
</comment>
<comment type="caution">
    <text evidence="11">The sequence shown here is derived from an EMBL/GenBank/DDBJ whole genome shotgun (WGS) entry which is preliminary data.</text>
</comment>
<feature type="short sequence motif" description="'HIGH' region" evidence="8">
    <location>
        <begin position="37"/>
        <end position="46"/>
    </location>
</feature>
<evidence type="ECO:0000256" key="1">
    <source>
        <dbReference type="ARBA" id="ARBA00022598"/>
    </source>
</evidence>
<dbReference type="RefSeq" id="WP_283827310.1">
    <property type="nucleotide sequence ID" value="NZ_JASDDP010000020.1"/>
</dbReference>
<feature type="domain" description="Tyrosine--tRNA ligase SYY-like C-terminal" evidence="10">
    <location>
        <begin position="328"/>
        <end position="406"/>
    </location>
</feature>
<feature type="binding site" evidence="8">
    <location>
        <position position="163"/>
    </location>
    <ligand>
        <name>L-tyrosine</name>
        <dbReference type="ChEBI" id="CHEBI:58315"/>
    </ligand>
</feature>
<evidence type="ECO:0000256" key="2">
    <source>
        <dbReference type="ARBA" id="ARBA00022741"/>
    </source>
</evidence>
<comment type="function">
    <text evidence="8">Catalyzes the attachment of tyrosine to tRNA(Tyr) in a two-step reaction: tyrosine is first activated by ATP to form Tyr-AMP and then transferred to the acceptor end of tRNA(Tyr).</text>
</comment>
<dbReference type="GO" id="GO:0005524">
    <property type="term" value="F:ATP binding"/>
    <property type="evidence" value="ECO:0007669"/>
    <property type="project" value="UniProtKB-UniRule"/>
</dbReference>
<proteinExistence type="inferred from homology"/>
<feature type="binding site" evidence="8">
    <location>
        <position position="224"/>
    </location>
    <ligand>
        <name>ATP</name>
        <dbReference type="ChEBI" id="CHEBI:30616"/>
    </ligand>
</feature>
<dbReference type="PANTHER" id="PTHR11766:SF0">
    <property type="entry name" value="TYROSINE--TRNA LIGASE, MITOCHONDRIAL"/>
    <property type="match status" value="1"/>
</dbReference>
<organism evidence="11 12">
    <name type="scientific">Mycoplasma phocimorsus</name>
    <dbReference type="NCBI Taxonomy" id="3045839"/>
    <lineage>
        <taxon>Bacteria</taxon>
        <taxon>Bacillati</taxon>
        <taxon>Mycoplasmatota</taxon>
        <taxon>Mollicutes</taxon>
        <taxon>Mycoplasmataceae</taxon>
        <taxon>Mycoplasma</taxon>
    </lineage>
</organism>
<dbReference type="Gene3D" id="1.10.240.10">
    <property type="entry name" value="Tyrosyl-Transfer RNA Synthetase"/>
    <property type="match status" value="1"/>
</dbReference>
<evidence type="ECO:0000256" key="6">
    <source>
        <dbReference type="ARBA" id="ARBA00023146"/>
    </source>
</evidence>
<dbReference type="EC" id="6.1.1.1" evidence="8"/>
<dbReference type="EMBL" id="JASDDP010000020">
    <property type="protein sequence ID" value="MDJ1645902.1"/>
    <property type="molecule type" value="Genomic_DNA"/>
</dbReference>
<dbReference type="InterPro" id="IPR002307">
    <property type="entry name" value="Tyr-tRNA-ligase"/>
</dbReference>
<gene>
    <name evidence="8 11" type="primary">tyrS</name>
    <name evidence="11" type="ORF">QLQ80_02290</name>
</gene>
<keyword evidence="2 8" id="KW-0547">Nucleotide-binding</keyword>
<dbReference type="InterPro" id="IPR054608">
    <property type="entry name" value="SYY-like_C"/>
</dbReference>
<evidence type="ECO:0000259" key="10">
    <source>
        <dbReference type="Pfam" id="PF22421"/>
    </source>
</evidence>
<dbReference type="CDD" id="cd00805">
    <property type="entry name" value="TyrRS_core"/>
    <property type="match status" value="1"/>
</dbReference>
<dbReference type="InterPro" id="IPR014729">
    <property type="entry name" value="Rossmann-like_a/b/a_fold"/>
</dbReference>
<dbReference type="GO" id="GO:0006437">
    <property type="term" value="P:tyrosyl-tRNA aminoacylation"/>
    <property type="evidence" value="ECO:0007669"/>
    <property type="project" value="UniProtKB-UniRule"/>
</dbReference>
<sequence length="412" mass="47178">MDIIKDLKARGILKDVSNIEKFKSLEKNSAIYIGFDPTATSLHLGNYIQIAILKRFESYGFKPYAILGGATGMIGDPSFKNAERKLLDEKAINLNKQKIKKQLEFFGLEVIDNYDWYKDMSIIDFLRNIGKLVNISYLLAKDSIKSRIEKGLSFTEFSYSLLQGYDFLHLFRTKNIKIQFGGSDQWGNLTTGLEMISKNVNKDHDAIIMTGNLLTDQNGNKIGKSQGGGGLWIDKEMNPPFNLYQYFINLDDAIVEKFYKWFSFKPLDEIDQIISEWKKASFKKTAQKMLAFEVVENIYSKNDAQKAVEITTALFENQEKLLDLSAKDIAQLTNSLPTYSSCQTSIKEVLLQNKIVSSNRELNEFINSNSISINSQKITDSSNIINFYYDNKFALVKIGKRKYYIIKNEISY</sequence>
<evidence type="ECO:0000313" key="11">
    <source>
        <dbReference type="EMBL" id="MDJ1645902.1"/>
    </source>
</evidence>
<keyword evidence="8" id="KW-0963">Cytoplasm</keyword>
<dbReference type="PRINTS" id="PR01040">
    <property type="entry name" value="TRNASYNTHTYR"/>
</dbReference>
<evidence type="ECO:0000313" key="12">
    <source>
        <dbReference type="Proteomes" id="UP001224428"/>
    </source>
</evidence>
<dbReference type="InterPro" id="IPR002305">
    <property type="entry name" value="aa-tRNA-synth_Ic"/>
</dbReference>
<comment type="subcellular location">
    <subcellularLocation>
        <location evidence="8">Cytoplasm</location>
    </subcellularLocation>
</comment>
<accession>A0AAJ1PRB4</accession>
<feature type="binding site" evidence="8">
    <location>
        <position position="159"/>
    </location>
    <ligand>
        <name>L-tyrosine</name>
        <dbReference type="ChEBI" id="CHEBI:58315"/>
    </ligand>
</feature>
<dbReference type="NCBIfam" id="TIGR00234">
    <property type="entry name" value="tyrS"/>
    <property type="match status" value="1"/>
</dbReference>
<dbReference type="AlphaFoldDB" id="A0AAJ1PRB4"/>
<evidence type="ECO:0000256" key="7">
    <source>
        <dbReference type="ARBA" id="ARBA00048248"/>
    </source>
</evidence>
<evidence type="ECO:0000256" key="9">
    <source>
        <dbReference type="PROSITE-ProRule" id="PRU00182"/>
    </source>
</evidence>
<dbReference type="Pfam" id="PF00579">
    <property type="entry name" value="tRNA-synt_1b"/>
    <property type="match status" value="1"/>
</dbReference>
<dbReference type="GO" id="GO:0004831">
    <property type="term" value="F:tyrosine-tRNA ligase activity"/>
    <property type="evidence" value="ECO:0007669"/>
    <property type="project" value="UniProtKB-UniRule"/>
</dbReference>